<feature type="transmembrane region" description="Helical" evidence="2">
    <location>
        <begin position="20"/>
        <end position="39"/>
    </location>
</feature>
<keyword evidence="2" id="KW-1133">Transmembrane helix</keyword>
<reference evidence="3 4" key="1">
    <citation type="submission" date="2015-04" db="EMBL/GenBank/DDBJ databases">
        <title>Complete Genome Sequence of Brevibacterium flavum ATCC 15168.</title>
        <authorList>
            <person name="Ahn J."/>
            <person name="Park G."/>
            <person name="Jeon W."/>
            <person name="Jang Y."/>
            <person name="Jang M."/>
            <person name="Lee H."/>
            <person name="Lee H."/>
        </authorList>
    </citation>
    <scope>NUCLEOTIDE SEQUENCE [LARGE SCALE GENOMIC DNA]</scope>
    <source>
        <strain evidence="3 4">ATCC 15168</strain>
    </source>
</reference>
<name>A0A0F6WRM0_9CORY</name>
<keyword evidence="2" id="KW-0812">Transmembrane</keyword>
<keyword evidence="4" id="KW-1185">Reference proteome</keyword>
<dbReference type="HOGENOM" id="CLU_075791_1_0_11"/>
<dbReference type="RefSeq" id="WP_034983188.1">
    <property type="nucleotide sequence ID" value="NZ_CP011309.1"/>
</dbReference>
<gene>
    <name evidence="3" type="ORF">YH66_13400</name>
</gene>
<evidence type="ECO:0000256" key="1">
    <source>
        <dbReference type="SAM" id="MobiDB-lite"/>
    </source>
</evidence>
<dbReference type="AlphaFoldDB" id="A0A0F6WRM0"/>
<feature type="region of interest" description="Disordered" evidence="1">
    <location>
        <begin position="42"/>
        <end position="94"/>
    </location>
</feature>
<sequence>MFCVGTPRHNEVIYKRRRMAALLVLLVVIALIIWAVVALRGGSSEPEEEQPTNAVVTSSMESSTTSSSSSKESTTEATTEEETSSAEPTATSTVAADAKKTCELSDLVISASTNQPTFSGSAQPELFMAVHNPTAVDCEIDLEENKLRFEVYNLATNARIWSDVDCNPAVEDGTSVFPAGEDRYFQATWSRTTSAPNQCNNRTDVPAGGYYLHTVVGNNPSPAVTFNLT</sequence>
<protein>
    <submittedName>
        <fullName evidence="3">Uncharacterized protein</fullName>
    </submittedName>
</protein>
<dbReference type="EMBL" id="CP011309">
    <property type="protein sequence ID" value="AKF28442.1"/>
    <property type="molecule type" value="Genomic_DNA"/>
</dbReference>
<evidence type="ECO:0000313" key="3">
    <source>
        <dbReference type="EMBL" id="AKF28442.1"/>
    </source>
</evidence>
<feature type="compositionally biased region" description="Low complexity" evidence="1">
    <location>
        <begin position="57"/>
        <end position="77"/>
    </location>
</feature>
<evidence type="ECO:0000256" key="2">
    <source>
        <dbReference type="SAM" id="Phobius"/>
    </source>
</evidence>
<evidence type="ECO:0000313" key="4">
    <source>
        <dbReference type="Proteomes" id="UP000034037"/>
    </source>
</evidence>
<dbReference type="PATRIC" id="fig|92706.3.peg.2805"/>
<organism evidence="3 4">
    <name type="scientific">[Brevibacterium] flavum</name>
    <dbReference type="NCBI Taxonomy" id="92706"/>
    <lineage>
        <taxon>Bacteria</taxon>
        <taxon>Bacillati</taxon>
        <taxon>Actinomycetota</taxon>
        <taxon>Actinomycetes</taxon>
        <taxon>Mycobacteriales</taxon>
        <taxon>Corynebacteriaceae</taxon>
        <taxon>Corynebacterium</taxon>
    </lineage>
</organism>
<proteinExistence type="predicted"/>
<dbReference type="Proteomes" id="UP000034037">
    <property type="component" value="Chromosome"/>
</dbReference>
<keyword evidence="2" id="KW-0472">Membrane</keyword>
<accession>A0A0F6WRM0</accession>